<dbReference type="InterPro" id="IPR036259">
    <property type="entry name" value="MFS_trans_sf"/>
</dbReference>
<feature type="transmembrane region" description="Helical" evidence="1">
    <location>
        <begin position="40"/>
        <end position="60"/>
    </location>
</feature>
<dbReference type="AlphaFoldDB" id="A0A7G2CUT5"/>
<accession>A0A7G2CUT5</accession>
<evidence type="ECO:0000256" key="1">
    <source>
        <dbReference type="SAM" id="Phobius"/>
    </source>
</evidence>
<feature type="transmembrane region" description="Helical" evidence="1">
    <location>
        <begin position="173"/>
        <end position="192"/>
    </location>
</feature>
<sequence length="274" mass="30696">MEEEGEGELPPPPPAVETELDYISPQYQTPFLRNLLTLRLWSMFWTLFCLTGAEFVTINYSSYILGAINGKPTEQSMRTMLNVINGAGSAVGRLGMALFEYITQHRPPEKRIPMTWAPMFPTTLCLISLILLMTVPASVGPLAYVLLALSNGAQAAQTVLVPRVIYAKDPAKHYNFCFCACVLSSILLVRVLYAEWYNRKAIETGGIKGYCFGRVCVMMPLGVLLGLVCTTILSNLYLHVKYTRFCSKMLAERRQVRQKTEADLVFVAEVKKTF</sequence>
<evidence type="ECO:0000313" key="3">
    <source>
        <dbReference type="Proteomes" id="UP000515908"/>
    </source>
</evidence>
<keyword evidence="3" id="KW-1185">Reference proteome</keyword>
<name>A0A7G2CUT5_9TRYP</name>
<feature type="transmembrane region" description="Helical" evidence="1">
    <location>
        <begin position="80"/>
        <end position="102"/>
    </location>
</feature>
<evidence type="ECO:0000313" key="2">
    <source>
        <dbReference type="EMBL" id="CAD2222714.1"/>
    </source>
</evidence>
<gene>
    <name evidence="2" type="ORF">ADEAN_001026100</name>
</gene>
<evidence type="ECO:0008006" key="4">
    <source>
        <dbReference type="Google" id="ProtNLM"/>
    </source>
</evidence>
<dbReference type="VEuPathDB" id="TriTrypDB:ADEAN_001026100"/>
<dbReference type="EMBL" id="LR877171">
    <property type="protein sequence ID" value="CAD2222714.1"/>
    <property type="molecule type" value="Genomic_DNA"/>
</dbReference>
<keyword evidence="1" id="KW-0472">Membrane</keyword>
<keyword evidence="1" id="KW-0812">Transmembrane</keyword>
<proteinExistence type="predicted"/>
<keyword evidence="1" id="KW-1133">Transmembrane helix</keyword>
<organism evidence="2 3">
    <name type="scientific">Angomonas deanei</name>
    <dbReference type="NCBI Taxonomy" id="59799"/>
    <lineage>
        <taxon>Eukaryota</taxon>
        <taxon>Discoba</taxon>
        <taxon>Euglenozoa</taxon>
        <taxon>Kinetoplastea</taxon>
        <taxon>Metakinetoplastina</taxon>
        <taxon>Trypanosomatida</taxon>
        <taxon>Trypanosomatidae</taxon>
        <taxon>Strigomonadinae</taxon>
        <taxon>Angomonas</taxon>
    </lineage>
</organism>
<reference evidence="2 3" key="1">
    <citation type="submission" date="2020-08" db="EMBL/GenBank/DDBJ databases">
        <authorList>
            <person name="Newling K."/>
            <person name="Davey J."/>
            <person name="Forrester S."/>
        </authorList>
    </citation>
    <scope>NUCLEOTIDE SEQUENCE [LARGE SCALE GENOMIC DNA]</scope>
    <source>
        <strain evidence="3">Crithidia deanei Carvalho (ATCC PRA-265)</strain>
    </source>
</reference>
<dbReference type="SUPFAM" id="SSF103473">
    <property type="entry name" value="MFS general substrate transporter"/>
    <property type="match status" value="1"/>
</dbReference>
<feature type="transmembrane region" description="Helical" evidence="1">
    <location>
        <begin position="212"/>
        <end position="238"/>
    </location>
</feature>
<dbReference type="Proteomes" id="UP000515908">
    <property type="component" value="Chromosome 27"/>
</dbReference>
<protein>
    <recommendedName>
        <fullName evidence="4">Nodulin-like</fullName>
    </recommendedName>
</protein>